<evidence type="ECO:0000313" key="2">
    <source>
        <dbReference type="Proteomes" id="UP000295804"/>
    </source>
</evidence>
<reference evidence="1 2" key="1">
    <citation type="submission" date="2019-03" db="EMBL/GenBank/DDBJ databases">
        <title>Genomic analyses of the natural microbiome of Caenorhabditis elegans.</title>
        <authorList>
            <person name="Samuel B."/>
        </authorList>
    </citation>
    <scope>NUCLEOTIDE SEQUENCE [LARGE SCALE GENOMIC DNA]</scope>
    <source>
        <strain evidence="1 2">BIGb0525</strain>
    </source>
</reference>
<accession>A0A4R7V217</accession>
<dbReference type="Proteomes" id="UP000295804">
    <property type="component" value="Unassembled WGS sequence"/>
</dbReference>
<dbReference type="AlphaFoldDB" id="A0A4R7V217"/>
<gene>
    <name evidence="1" type="ORF">EDF87_11315</name>
</gene>
<comment type="caution">
    <text evidence="1">The sequence shown here is derived from an EMBL/GenBank/DDBJ whole genome shotgun (WGS) entry which is preliminary data.</text>
</comment>
<dbReference type="EMBL" id="SOCQ01000013">
    <property type="protein sequence ID" value="TDV42890.1"/>
    <property type="molecule type" value="Genomic_DNA"/>
</dbReference>
<dbReference type="RefSeq" id="WP_134176949.1">
    <property type="nucleotide sequence ID" value="NZ_SOCQ01000013.1"/>
</dbReference>
<proteinExistence type="predicted"/>
<sequence>MSAENAEQFNLLTRDILRILIDACPTQVELNAEKFELEKGSFETPSGFIGGFYKSTPQEKFLTDTLQWLTAEGFIRAGDHRDYYVATLQTLKLYGSVPNALSA</sequence>
<organism evidence="1 2">
    <name type="scientific">Pseudomonas helmanticensis</name>
    <dbReference type="NCBI Taxonomy" id="1471381"/>
    <lineage>
        <taxon>Bacteria</taxon>
        <taxon>Pseudomonadati</taxon>
        <taxon>Pseudomonadota</taxon>
        <taxon>Gammaproteobacteria</taxon>
        <taxon>Pseudomonadales</taxon>
        <taxon>Pseudomonadaceae</taxon>
        <taxon>Pseudomonas</taxon>
    </lineage>
</organism>
<name>A0A4R7V217_9PSED</name>
<evidence type="ECO:0000313" key="1">
    <source>
        <dbReference type="EMBL" id="TDV42890.1"/>
    </source>
</evidence>
<protein>
    <submittedName>
        <fullName evidence="1">Uncharacterized protein</fullName>
    </submittedName>
</protein>